<dbReference type="OrthoDB" id="503948at2"/>
<organism evidence="1 2">
    <name type="scientific">Pilibacter termitis</name>
    <dbReference type="NCBI Taxonomy" id="263852"/>
    <lineage>
        <taxon>Bacteria</taxon>
        <taxon>Bacillati</taxon>
        <taxon>Bacillota</taxon>
        <taxon>Bacilli</taxon>
        <taxon>Lactobacillales</taxon>
        <taxon>Enterococcaceae</taxon>
        <taxon>Pilibacter</taxon>
    </lineage>
</organism>
<accession>A0A1T4L4W3</accession>
<gene>
    <name evidence="1" type="ORF">SAMN02745116_00545</name>
</gene>
<dbReference type="RefSeq" id="WP_078806501.1">
    <property type="nucleotide sequence ID" value="NZ_FUXI01000004.1"/>
</dbReference>
<dbReference type="GO" id="GO:0016787">
    <property type="term" value="F:hydrolase activity"/>
    <property type="evidence" value="ECO:0007669"/>
    <property type="project" value="UniProtKB-KW"/>
</dbReference>
<proteinExistence type="predicted"/>
<sequence>MKTKIKFLIVSTLAILFITYLALNFDSKPILAAKKDDTPTLYIHGSSGTINSFGGMLARMESDQQTKKELILTISPTGEITQEGNYKVGSINPSIQILFEDNKNTIENQVIWLTKIMRYLKEHYQIDEVNLVGHSDGGIVGLTYLEEYTSDLTLPKVVKFIAIGSPFNSQIPLQKGETMEDVLTNEPEKQSSRYENFKANIDKIDKHLPILLIAGDENSDNQGDGTVPLADALSIYPVMVKSNDNVQKIIVTGENTGHSELHENREVDKLVEKFLWN</sequence>
<dbReference type="InterPro" id="IPR029058">
    <property type="entry name" value="AB_hydrolase_fold"/>
</dbReference>
<protein>
    <submittedName>
        <fullName evidence="1">Uncharacterized protein with an alpha/beta hydrolase fold</fullName>
    </submittedName>
</protein>
<evidence type="ECO:0000313" key="1">
    <source>
        <dbReference type="EMBL" id="SJZ49765.1"/>
    </source>
</evidence>
<dbReference type="STRING" id="263852.SAMN02745116_00545"/>
<dbReference type="EMBL" id="FUXI01000004">
    <property type="protein sequence ID" value="SJZ49765.1"/>
    <property type="molecule type" value="Genomic_DNA"/>
</dbReference>
<dbReference type="AlphaFoldDB" id="A0A1T4L4W3"/>
<dbReference type="Proteomes" id="UP000190328">
    <property type="component" value="Unassembled WGS sequence"/>
</dbReference>
<keyword evidence="2" id="KW-1185">Reference proteome</keyword>
<evidence type="ECO:0000313" key="2">
    <source>
        <dbReference type="Proteomes" id="UP000190328"/>
    </source>
</evidence>
<dbReference type="InterPro" id="IPR010315">
    <property type="entry name" value="DUF915_hydro-like"/>
</dbReference>
<dbReference type="SUPFAM" id="SSF53474">
    <property type="entry name" value="alpha/beta-Hydrolases"/>
    <property type="match status" value="1"/>
</dbReference>
<keyword evidence="1" id="KW-0378">Hydrolase</keyword>
<dbReference type="Pfam" id="PF06028">
    <property type="entry name" value="DUF915"/>
    <property type="match status" value="1"/>
</dbReference>
<dbReference type="Gene3D" id="3.40.50.1820">
    <property type="entry name" value="alpha/beta hydrolase"/>
    <property type="match status" value="1"/>
</dbReference>
<name>A0A1T4L4W3_9ENTE</name>
<reference evidence="2" key="1">
    <citation type="submission" date="2017-02" db="EMBL/GenBank/DDBJ databases">
        <authorList>
            <person name="Varghese N."/>
            <person name="Submissions S."/>
        </authorList>
    </citation>
    <scope>NUCLEOTIDE SEQUENCE [LARGE SCALE GENOMIC DNA]</scope>
    <source>
        <strain evidence="2">ATCC BAA-1030</strain>
    </source>
</reference>